<dbReference type="EMBL" id="PTRA01000007">
    <property type="protein sequence ID" value="PQA54134.1"/>
    <property type="molecule type" value="Genomic_DNA"/>
</dbReference>
<feature type="domain" description="Xylose isomerase-like TIM barrel" evidence="1">
    <location>
        <begin position="23"/>
        <end position="271"/>
    </location>
</feature>
<sequence length="289" mass="32617">MIYSMNLLLWGPTLDESFFPTLEEIRNIGFGGVEVPISSTNPQFYRSWADRLDELGLKRQADVICGPDHNLISSDAAMRKATLEHLHRSVDCAVALGATHLMGPYHSALGVFTGQPATADEWKWGVESIQILAEYAQQQGIRLGLEYLNRFEMYLTSCGEELARFVDDVNHPNCQIMFDTFHANIEEKNIGDTIRQLGDRITFVQLSENDRSTPGKGNVAWDSVFQGLRDINYQGWLSIEAFSTKLSVANIWRKMFDSEEQLMRDGLGFIQSNWEKQPVSSFVSNGHTA</sequence>
<protein>
    <submittedName>
        <fullName evidence="2">Sugar phosphate isomerase/epimerase</fullName>
    </submittedName>
</protein>
<dbReference type="AlphaFoldDB" id="A0A2S7IFP4"/>
<dbReference type="InterPro" id="IPR036237">
    <property type="entry name" value="Xyl_isomerase-like_sf"/>
</dbReference>
<dbReference type="PANTHER" id="PTHR12110:SF41">
    <property type="entry name" value="INOSOSE DEHYDRATASE"/>
    <property type="match status" value="1"/>
</dbReference>
<keyword evidence="3" id="KW-1185">Reference proteome</keyword>
<dbReference type="GO" id="GO:0016853">
    <property type="term" value="F:isomerase activity"/>
    <property type="evidence" value="ECO:0007669"/>
    <property type="project" value="UniProtKB-KW"/>
</dbReference>
<gene>
    <name evidence="2" type="ORF">C5O19_23505</name>
</gene>
<name>A0A2S7IFP4_9BACT</name>
<evidence type="ECO:0000259" key="1">
    <source>
        <dbReference type="Pfam" id="PF01261"/>
    </source>
</evidence>
<dbReference type="InterPro" id="IPR050312">
    <property type="entry name" value="IolE/XylAMocC-like"/>
</dbReference>
<organism evidence="2 3">
    <name type="scientific">Siphonobacter curvatus</name>
    <dbReference type="NCBI Taxonomy" id="2094562"/>
    <lineage>
        <taxon>Bacteria</taxon>
        <taxon>Pseudomonadati</taxon>
        <taxon>Bacteroidota</taxon>
        <taxon>Cytophagia</taxon>
        <taxon>Cytophagales</taxon>
        <taxon>Cytophagaceae</taxon>
        <taxon>Siphonobacter</taxon>
    </lineage>
</organism>
<accession>A0A2S7IFP4</accession>
<dbReference type="OrthoDB" id="9801426at2"/>
<dbReference type="PANTHER" id="PTHR12110">
    <property type="entry name" value="HYDROXYPYRUVATE ISOMERASE"/>
    <property type="match status" value="1"/>
</dbReference>
<dbReference type="Pfam" id="PF01261">
    <property type="entry name" value="AP_endonuc_2"/>
    <property type="match status" value="1"/>
</dbReference>
<evidence type="ECO:0000313" key="3">
    <source>
        <dbReference type="Proteomes" id="UP000239590"/>
    </source>
</evidence>
<evidence type="ECO:0000313" key="2">
    <source>
        <dbReference type="EMBL" id="PQA54134.1"/>
    </source>
</evidence>
<keyword evidence="2" id="KW-0413">Isomerase</keyword>
<dbReference type="Proteomes" id="UP000239590">
    <property type="component" value="Unassembled WGS sequence"/>
</dbReference>
<comment type="caution">
    <text evidence="2">The sequence shown here is derived from an EMBL/GenBank/DDBJ whole genome shotgun (WGS) entry which is preliminary data.</text>
</comment>
<dbReference type="Gene3D" id="3.20.20.150">
    <property type="entry name" value="Divalent-metal-dependent TIM barrel enzymes"/>
    <property type="match status" value="1"/>
</dbReference>
<dbReference type="InterPro" id="IPR013022">
    <property type="entry name" value="Xyl_isomerase-like_TIM-brl"/>
</dbReference>
<reference evidence="3" key="1">
    <citation type="submission" date="2018-02" db="EMBL/GenBank/DDBJ databases">
        <title>Genome sequencing of Solimonas sp. HR-BB.</title>
        <authorList>
            <person name="Lee Y."/>
            <person name="Jeon C.O."/>
        </authorList>
    </citation>
    <scope>NUCLEOTIDE SEQUENCE [LARGE SCALE GENOMIC DNA]</scope>
    <source>
        <strain evidence="3">HR-U</strain>
    </source>
</reference>
<dbReference type="SUPFAM" id="SSF51658">
    <property type="entry name" value="Xylose isomerase-like"/>
    <property type="match status" value="1"/>
</dbReference>
<proteinExistence type="predicted"/>